<dbReference type="SUPFAM" id="SSF81321">
    <property type="entry name" value="Family A G protein-coupled receptor-like"/>
    <property type="match status" value="1"/>
</dbReference>
<evidence type="ECO:0000256" key="7">
    <source>
        <dbReference type="ARBA" id="ARBA00023224"/>
    </source>
</evidence>
<evidence type="ECO:0000256" key="6">
    <source>
        <dbReference type="ARBA" id="ARBA00023170"/>
    </source>
</evidence>
<evidence type="ECO:0000256" key="5">
    <source>
        <dbReference type="ARBA" id="ARBA00023136"/>
    </source>
</evidence>
<proteinExistence type="inferred from homology"/>
<reference evidence="12" key="1">
    <citation type="submission" date="2025-08" db="UniProtKB">
        <authorList>
            <consortium name="RefSeq"/>
        </authorList>
    </citation>
    <scope>IDENTIFICATION</scope>
</reference>
<evidence type="ECO:0000256" key="8">
    <source>
        <dbReference type="RuleBase" id="RU000688"/>
    </source>
</evidence>
<evidence type="ECO:0000256" key="1">
    <source>
        <dbReference type="ARBA" id="ARBA00004141"/>
    </source>
</evidence>
<comment type="subcellular location">
    <subcellularLocation>
        <location evidence="1">Membrane</location>
        <topology evidence="1">Multi-pass membrane protein</topology>
    </subcellularLocation>
</comment>
<feature type="transmembrane region" description="Helical" evidence="9">
    <location>
        <begin position="191"/>
        <end position="212"/>
    </location>
</feature>
<keyword evidence="7 8" id="KW-0807">Transducer</keyword>
<evidence type="ECO:0000259" key="10">
    <source>
        <dbReference type="PROSITE" id="PS50262"/>
    </source>
</evidence>
<dbReference type="InParanoid" id="A0A6P3FWQ5"/>
<dbReference type="InterPro" id="IPR017452">
    <property type="entry name" value="GPCR_Rhodpsn_7TM"/>
</dbReference>
<keyword evidence="11" id="KW-1185">Reference proteome</keyword>
<evidence type="ECO:0000256" key="2">
    <source>
        <dbReference type="ARBA" id="ARBA00022692"/>
    </source>
</evidence>
<gene>
    <name evidence="12" type="primary">LOC101559953</name>
</gene>
<sequence>MFINTALHLTNPGCLCFLLVIFCKTFIKGTIPGISSEDIEQDRGEYTSEEFVSVTMQTTNGSVPTTVNGTYTSSFLHCDKTLILNLLIVIIALVGMGGNGVVISLLGCCMRRNAISVYILNLAASDFLLLCCQFINYLFSLCYKITYHIIFSIALIPYIAGLSILSAISVERCLCVFRPIWYRCHRPKHMSAAMCALLWTVSLLFSILEWYYSGFLYVSYSFVHWRTIDFIIAAWLISLLLILLVSSLSLMIRILCGSRRMPLTKLYVTILLTVLVFLICGLPFGIYWFLLSWLPVHFYYFCHFSSVLIVLSCINSCANPIIYFLIGSFKEQHNSIKLVLQRALQDSP</sequence>
<dbReference type="InterPro" id="IPR026234">
    <property type="entry name" value="MRGPCRFAMILY"/>
</dbReference>
<name>A0A6P3FWQ5_OCTDE</name>
<dbReference type="PROSITE" id="PS50262">
    <property type="entry name" value="G_PROTEIN_RECEP_F1_2"/>
    <property type="match status" value="1"/>
</dbReference>
<feature type="transmembrane region" description="Helical" evidence="9">
    <location>
        <begin position="145"/>
        <end position="170"/>
    </location>
</feature>
<dbReference type="FunFam" id="1.20.1070.10:FF:000140">
    <property type="entry name" value="Mas-related G-protein coupled receptor member X2"/>
    <property type="match status" value="1"/>
</dbReference>
<dbReference type="GO" id="GO:0005886">
    <property type="term" value="C:plasma membrane"/>
    <property type="evidence" value="ECO:0007669"/>
    <property type="project" value="TreeGrafter"/>
</dbReference>
<dbReference type="GO" id="GO:0004930">
    <property type="term" value="F:G protein-coupled receptor activity"/>
    <property type="evidence" value="ECO:0007669"/>
    <property type="project" value="UniProtKB-KW"/>
</dbReference>
<dbReference type="InterPro" id="IPR000276">
    <property type="entry name" value="GPCR_Rhodpsn"/>
</dbReference>
<dbReference type="OrthoDB" id="9631784at2759"/>
<feature type="domain" description="G-protein coupled receptors family 1 profile" evidence="10">
    <location>
        <begin position="98"/>
        <end position="323"/>
    </location>
</feature>
<evidence type="ECO:0000256" key="9">
    <source>
        <dbReference type="SAM" id="Phobius"/>
    </source>
</evidence>
<dbReference type="Gene3D" id="1.20.1070.10">
    <property type="entry name" value="Rhodopsin 7-helix transmembrane proteins"/>
    <property type="match status" value="1"/>
</dbReference>
<dbReference type="PANTHER" id="PTHR11334">
    <property type="entry name" value="MAS-RELATED G-PROTEIN COUPLED RECEPTOR"/>
    <property type="match status" value="1"/>
</dbReference>
<evidence type="ECO:0000313" key="12">
    <source>
        <dbReference type="RefSeq" id="XP_004648663.1"/>
    </source>
</evidence>
<feature type="transmembrane region" description="Helical" evidence="9">
    <location>
        <begin position="266"/>
        <end position="291"/>
    </location>
</feature>
<comment type="similarity">
    <text evidence="8">Belongs to the G-protein coupled receptor 1 family.</text>
</comment>
<keyword evidence="4 8" id="KW-0297">G-protein coupled receptor</keyword>
<dbReference type="GeneID" id="101559953"/>
<keyword evidence="2 8" id="KW-0812">Transmembrane</keyword>
<dbReference type="PRINTS" id="PR02108">
    <property type="entry name" value="MRGPCRFAMILY"/>
</dbReference>
<dbReference type="PANTHER" id="PTHR11334:SF34">
    <property type="entry name" value="MAS-RELATED G-PROTEIN COUPLED RECEPTOR MEMBER X3"/>
    <property type="match status" value="1"/>
</dbReference>
<dbReference type="PRINTS" id="PR00237">
    <property type="entry name" value="GPCRRHODOPSN"/>
</dbReference>
<dbReference type="FunCoup" id="A0A6P3FWQ5">
    <property type="interactions" value="30"/>
</dbReference>
<feature type="transmembrane region" description="Helical" evidence="9">
    <location>
        <begin position="82"/>
        <end position="106"/>
    </location>
</feature>
<dbReference type="Pfam" id="PF00001">
    <property type="entry name" value="7tm_1"/>
    <property type="match status" value="1"/>
</dbReference>
<feature type="transmembrane region" description="Helical" evidence="9">
    <location>
        <begin position="118"/>
        <end position="139"/>
    </location>
</feature>
<evidence type="ECO:0000256" key="4">
    <source>
        <dbReference type="ARBA" id="ARBA00023040"/>
    </source>
</evidence>
<keyword evidence="6 8" id="KW-0675">Receptor</keyword>
<evidence type="ECO:0000313" key="11">
    <source>
        <dbReference type="Proteomes" id="UP000515203"/>
    </source>
</evidence>
<feature type="transmembrane region" description="Helical" evidence="9">
    <location>
        <begin position="232"/>
        <end position="254"/>
    </location>
</feature>
<evidence type="ECO:0000256" key="3">
    <source>
        <dbReference type="ARBA" id="ARBA00022989"/>
    </source>
</evidence>
<dbReference type="PROSITE" id="PS00237">
    <property type="entry name" value="G_PROTEIN_RECEP_F1_1"/>
    <property type="match status" value="1"/>
</dbReference>
<organism evidence="11 12">
    <name type="scientific">Octodon degus</name>
    <name type="common">Degu</name>
    <name type="synonym">Sciurus degus</name>
    <dbReference type="NCBI Taxonomy" id="10160"/>
    <lineage>
        <taxon>Eukaryota</taxon>
        <taxon>Metazoa</taxon>
        <taxon>Chordata</taxon>
        <taxon>Craniata</taxon>
        <taxon>Vertebrata</taxon>
        <taxon>Euteleostomi</taxon>
        <taxon>Mammalia</taxon>
        <taxon>Eutheria</taxon>
        <taxon>Euarchontoglires</taxon>
        <taxon>Glires</taxon>
        <taxon>Rodentia</taxon>
        <taxon>Hystricomorpha</taxon>
        <taxon>Octodontidae</taxon>
        <taxon>Octodon</taxon>
    </lineage>
</organism>
<feature type="transmembrane region" description="Helical" evidence="9">
    <location>
        <begin position="297"/>
        <end position="326"/>
    </location>
</feature>
<dbReference type="Proteomes" id="UP000515203">
    <property type="component" value="Unplaced"/>
</dbReference>
<protein>
    <submittedName>
        <fullName evidence="12">Mas-related G-protein coupled receptor member X1-like</fullName>
    </submittedName>
</protein>
<accession>A0A6P3FWQ5</accession>
<dbReference type="AlphaFoldDB" id="A0A6P3FWQ5"/>
<dbReference type="RefSeq" id="XP_004648663.1">
    <property type="nucleotide sequence ID" value="XM_004648606.1"/>
</dbReference>
<keyword evidence="5 9" id="KW-0472">Membrane</keyword>
<keyword evidence="3 9" id="KW-1133">Transmembrane helix</keyword>